<proteinExistence type="predicted"/>
<organism evidence="1 2">
    <name type="scientific">Rhabditophanes sp. KR3021</name>
    <dbReference type="NCBI Taxonomy" id="114890"/>
    <lineage>
        <taxon>Eukaryota</taxon>
        <taxon>Metazoa</taxon>
        <taxon>Ecdysozoa</taxon>
        <taxon>Nematoda</taxon>
        <taxon>Chromadorea</taxon>
        <taxon>Rhabditida</taxon>
        <taxon>Tylenchina</taxon>
        <taxon>Panagrolaimomorpha</taxon>
        <taxon>Strongyloidoidea</taxon>
        <taxon>Alloionematidae</taxon>
        <taxon>Rhabditophanes</taxon>
    </lineage>
</organism>
<reference evidence="2" key="1">
    <citation type="submission" date="2016-11" db="UniProtKB">
        <authorList>
            <consortium name="WormBaseParasite"/>
        </authorList>
    </citation>
    <scope>IDENTIFICATION</scope>
    <source>
        <strain evidence="2">KR3021</strain>
    </source>
</reference>
<dbReference type="Proteomes" id="UP000095286">
    <property type="component" value="Unplaced"/>
</dbReference>
<sequence length="495" mass="56532">MAPANRNKRPLHSDVPGTPTDNVAVSLAKKDTPPEEESHGRHGGVVKVSKQARKYEYIEGLGPICDIKEVTRQGVPASRTICMGTARSLFDVRGLLNDPDSTSNLFGEQHLPPQGIPIHVTHRHLHPNYDSMVHFQNYRPDYQSYLYNFNVGEKGDNEQSLQRFEVANDETIDLMQRQRHRQSGFEALSYELINVIPTEKDYNFAKRAIAEKATLQGGGKVWLKIEYWVLNDCSNPYFTSSSNEVFVTSLMPEEEDKRDILHLQKSMLQIETALSKNVLAKLGKGVKISLRLGKVYVRNLMDNQDLPCSVFIESTMHKMMVFMNAVTSKVDVSLYSFDELLGMMTTRDAERVLKLEQGKEALIFDYDLFMQVLEKAPEFTYDILNKLYDSCIINISFIKGVRLERYATSKQARKEYTDSEGWIKCHLVELMLMVERLQMECEHPMHTNAKNIISGKMDHVEISEDSANDRDTTTNLFNNGAFSFYTDKEGTVKLL</sequence>
<dbReference type="WBParaSite" id="RSKR_0000322800.1">
    <property type="protein sequence ID" value="RSKR_0000322800.1"/>
    <property type="gene ID" value="RSKR_0000322800"/>
</dbReference>
<accession>A0AC35TQC6</accession>
<evidence type="ECO:0000313" key="2">
    <source>
        <dbReference type="WBParaSite" id="RSKR_0000322800.1"/>
    </source>
</evidence>
<name>A0AC35TQC6_9BILA</name>
<protein>
    <submittedName>
        <fullName evidence="2">MH2 domain-containing protein</fullName>
    </submittedName>
</protein>
<evidence type="ECO:0000313" key="1">
    <source>
        <dbReference type="Proteomes" id="UP000095286"/>
    </source>
</evidence>